<dbReference type="Pfam" id="PF01648">
    <property type="entry name" value="ACPS"/>
    <property type="match status" value="1"/>
</dbReference>
<dbReference type="Pfam" id="PF22624">
    <property type="entry name" value="AASDHPPT_N"/>
    <property type="match status" value="1"/>
</dbReference>
<dbReference type="OrthoDB" id="9808281at2"/>
<feature type="domain" description="4'-phosphopantetheinyl transferase N-terminal" evidence="4">
    <location>
        <begin position="30"/>
        <end position="98"/>
    </location>
</feature>
<reference evidence="6" key="1">
    <citation type="submission" date="2016-11" db="EMBL/GenBank/DDBJ databases">
        <authorList>
            <person name="Varghese N."/>
            <person name="Submissions S."/>
        </authorList>
    </citation>
    <scope>NUCLEOTIDE SEQUENCE [LARGE SCALE GENOMIC DNA]</scope>
    <source>
        <strain evidence="6">DSM 16478</strain>
    </source>
</reference>
<dbReference type="InterPro" id="IPR037143">
    <property type="entry name" value="4-PPantetheinyl_Trfase_dom_sf"/>
</dbReference>
<name>A0A1M6LJD0_9FLAO</name>
<sequence length="230" mass="26249">MTHLLFTYLTDEGNDSFFAEAKHRFSTEFVNKFSKYKRWQDAKSTILGRLLLAYGLKNLYQVDINNLKMNFSKDKKPFLENSSIQFNISHSNDVIVCAITSVGDIGVDIEKISDINIHDFIDQFSQSEYEAIISSSNVQEQFYRFWTQKEAIVKANGSGLHIPLNSFEINNHQATVADQCYFLKEIPLNPQYICNVATQNIISDNVMTLTSLNTELITGFGSCNNFKSFC</sequence>
<dbReference type="STRING" id="228958.SAMN04488007_1183"/>
<dbReference type="InterPro" id="IPR050559">
    <property type="entry name" value="P-Pant_transferase_sf"/>
</dbReference>
<dbReference type="GO" id="GO:0005829">
    <property type="term" value="C:cytosol"/>
    <property type="evidence" value="ECO:0007669"/>
    <property type="project" value="TreeGrafter"/>
</dbReference>
<dbReference type="Proteomes" id="UP000184314">
    <property type="component" value="Unassembled WGS sequence"/>
</dbReference>
<evidence type="ECO:0000313" key="5">
    <source>
        <dbReference type="EMBL" id="SHJ71301.1"/>
    </source>
</evidence>
<dbReference type="Gene3D" id="3.90.470.20">
    <property type="entry name" value="4'-phosphopantetheinyl transferase domain"/>
    <property type="match status" value="2"/>
</dbReference>
<feature type="domain" description="4'-phosphopantetheinyl transferase" evidence="3">
    <location>
        <begin position="105"/>
        <end position="188"/>
    </location>
</feature>
<dbReference type="RefSeq" id="WP_073242104.1">
    <property type="nucleotide sequence ID" value="NZ_FQZX01000001.1"/>
</dbReference>
<dbReference type="PANTHER" id="PTHR12215:SF10">
    <property type="entry name" value="L-AMINOADIPATE-SEMIALDEHYDE DEHYDROGENASE-PHOSPHOPANTETHEINYL TRANSFERASE"/>
    <property type="match status" value="1"/>
</dbReference>
<accession>A0A1M6LJD0</accession>
<evidence type="ECO:0000256" key="1">
    <source>
        <dbReference type="ARBA" id="ARBA00010990"/>
    </source>
</evidence>
<dbReference type="PANTHER" id="PTHR12215">
    <property type="entry name" value="PHOSPHOPANTETHEINE TRANSFERASE"/>
    <property type="match status" value="1"/>
</dbReference>
<dbReference type="GO" id="GO:0000287">
    <property type="term" value="F:magnesium ion binding"/>
    <property type="evidence" value="ECO:0007669"/>
    <property type="project" value="InterPro"/>
</dbReference>
<evidence type="ECO:0000259" key="3">
    <source>
        <dbReference type="Pfam" id="PF01648"/>
    </source>
</evidence>
<dbReference type="EMBL" id="FQZX01000001">
    <property type="protein sequence ID" value="SHJ71301.1"/>
    <property type="molecule type" value="Genomic_DNA"/>
</dbReference>
<dbReference type="GO" id="GO:0008897">
    <property type="term" value="F:holo-[acyl-carrier-protein] synthase activity"/>
    <property type="evidence" value="ECO:0007669"/>
    <property type="project" value="InterPro"/>
</dbReference>
<dbReference type="GO" id="GO:0019878">
    <property type="term" value="P:lysine biosynthetic process via aminoadipic acid"/>
    <property type="evidence" value="ECO:0007669"/>
    <property type="project" value="TreeGrafter"/>
</dbReference>
<organism evidence="5 6">
    <name type="scientific">Maribacter aquivivus</name>
    <dbReference type="NCBI Taxonomy" id="228958"/>
    <lineage>
        <taxon>Bacteria</taxon>
        <taxon>Pseudomonadati</taxon>
        <taxon>Bacteroidota</taxon>
        <taxon>Flavobacteriia</taxon>
        <taxon>Flavobacteriales</taxon>
        <taxon>Flavobacteriaceae</taxon>
        <taxon>Maribacter</taxon>
    </lineage>
</organism>
<gene>
    <name evidence="5" type="ORF">SAMN04488007_1183</name>
</gene>
<protein>
    <submittedName>
        <fullName evidence="5">4'-phosphopantetheinyl transferase</fullName>
    </submittedName>
</protein>
<comment type="similarity">
    <text evidence="1">Belongs to the P-Pant transferase superfamily. Gsp/Sfp/HetI/AcpT family.</text>
</comment>
<keyword evidence="6" id="KW-1185">Reference proteome</keyword>
<dbReference type="InterPro" id="IPR008278">
    <property type="entry name" value="4-PPantetheinyl_Trfase_dom"/>
</dbReference>
<dbReference type="AlphaFoldDB" id="A0A1M6LJD0"/>
<evidence type="ECO:0000313" key="6">
    <source>
        <dbReference type="Proteomes" id="UP000184314"/>
    </source>
</evidence>
<evidence type="ECO:0000259" key="4">
    <source>
        <dbReference type="Pfam" id="PF22624"/>
    </source>
</evidence>
<keyword evidence="2 5" id="KW-0808">Transferase</keyword>
<dbReference type="InterPro" id="IPR055066">
    <property type="entry name" value="AASDHPPT_N"/>
</dbReference>
<evidence type="ECO:0000256" key="2">
    <source>
        <dbReference type="ARBA" id="ARBA00022679"/>
    </source>
</evidence>
<dbReference type="SUPFAM" id="SSF56214">
    <property type="entry name" value="4'-phosphopantetheinyl transferase"/>
    <property type="match status" value="2"/>
</dbReference>
<proteinExistence type="inferred from homology"/>